<dbReference type="RefSeq" id="WP_213141208.1">
    <property type="nucleotide sequence ID" value="NZ_JAGYPE020000014.1"/>
</dbReference>
<dbReference type="AlphaFoldDB" id="A0A942Y7G5"/>
<dbReference type="EMBL" id="JAGYPE020000014">
    <property type="protein sequence ID" value="MCH6265879.1"/>
    <property type="molecule type" value="Genomic_DNA"/>
</dbReference>
<keyword evidence="4" id="KW-1185">Reference proteome</keyword>
<evidence type="ECO:0000313" key="2">
    <source>
        <dbReference type="EMBL" id="MBS4181357.1"/>
    </source>
</evidence>
<dbReference type="Proteomes" id="UP000677265">
    <property type="component" value="Unassembled WGS sequence"/>
</dbReference>
<keyword evidence="1" id="KW-0732">Signal</keyword>
<organism evidence="2">
    <name type="scientific">Neobacillus citreus</name>
    <dbReference type="NCBI Taxonomy" id="2833578"/>
    <lineage>
        <taxon>Bacteria</taxon>
        <taxon>Bacillati</taxon>
        <taxon>Bacillota</taxon>
        <taxon>Bacilli</taxon>
        <taxon>Bacillales</taxon>
        <taxon>Bacillaceae</taxon>
        <taxon>Neobacillus</taxon>
    </lineage>
</organism>
<proteinExistence type="predicted"/>
<evidence type="ECO:0000256" key="1">
    <source>
        <dbReference type="SAM" id="SignalP"/>
    </source>
</evidence>
<accession>A0A942Y7G5</accession>
<name>A0A942Y7G5_9BACI</name>
<evidence type="ECO:0000313" key="4">
    <source>
        <dbReference type="Proteomes" id="UP000677265"/>
    </source>
</evidence>
<feature type="signal peptide" evidence="1">
    <location>
        <begin position="1"/>
        <end position="22"/>
    </location>
</feature>
<dbReference type="EMBL" id="JAGYPE010000001">
    <property type="protein sequence ID" value="MBS4181357.1"/>
    <property type="molecule type" value="Genomic_DNA"/>
</dbReference>
<comment type="caution">
    <text evidence="2">The sequence shown here is derived from an EMBL/GenBank/DDBJ whole genome shotgun (WGS) entry which is preliminary data.</text>
</comment>
<gene>
    <name evidence="3" type="ORF">KHB02_010110</name>
    <name evidence="2" type="ORF">KHB02_08080</name>
</gene>
<feature type="chain" id="PRO_5044697343" evidence="1">
    <location>
        <begin position="23"/>
        <end position="114"/>
    </location>
</feature>
<reference evidence="2" key="1">
    <citation type="submission" date="2021-05" db="EMBL/GenBank/DDBJ databases">
        <title>Novel Bacillus species.</title>
        <authorList>
            <person name="Liu G."/>
        </authorList>
    </citation>
    <scope>NUCLEOTIDE SEQUENCE</scope>
    <source>
        <strain evidence="2 4">FJAT-50051</strain>
    </source>
</reference>
<sequence length="114" mass="11890">MKKPRNLIRISVSTLVLSFSFAAVSSAHYCYVANKPSGAGAVTIEDLKPAGNSGKFVAPGAFVDLSSEGLPDLFIRGGTKDEDPFFVGGGSLHNSPATERGSAVNGVQKLSFEE</sequence>
<protein>
    <submittedName>
        <fullName evidence="2">Uncharacterized protein</fullName>
    </submittedName>
</protein>
<evidence type="ECO:0000313" key="3">
    <source>
        <dbReference type="EMBL" id="MCH6265879.1"/>
    </source>
</evidence>